<dbReference type="OrthoDB" id="427096at2759"/>
<accession>A0A8J2WG82</accession>
<dbReference type="SUPFAM" id="SSF53756">
    <property type="entry name" value="UDP-Glycosyltransferase/glycogen phosphorylase"/>
    <property type="match status" value="1"/>
</dbReference>
<comment type="similarity">
    <text evidence="3 12">Belongs to the glycosyltransferase 10 family.</text>
</comment>
<evidence type="ECO:0000256" key="10">
    <source>
        <dbReference type="ARBA" id="ARBA00023136"/>
    </source>
</evidence>
<sequence length="408" mass="47859">MKQSVQLSTFNLKFLLMFIFMDVILVVYLFGSNNLHYNVQQFYSAIHNNKIFNQLRSNNITTRKNKNILMWNGAHIEDTAPFGFGHEPFIRHGCEISTCVVYNDPSSLPFEEYDAILVHMHEISKTRMPHSRQKHQRFVFLTQESPISMDTIDVTTMGGVFNWTMSYKLNSDILFLYGRVSPGPTAPKTLEEAQKMIEETHLLSAKNYATNKTHSVVWMASHCPTKHLREEYVRQLSNYIPVDVYGRCGNLSCPHSNRSNFLSDPKCYQMMEQKYKFYLSFENSICTDYVTEKFFEIMNRDMVPVVYGGANYSKFAPLHSYINALDFTPEKLAQYLKKLDENDSLYNEYFWWKDHYRVEAGIDQRASHGFCDLCKKLHEDEGVIKSYPELVSEWHPKTQCNRSLHYWK</sequence>
<evidence type="ECO:0000256" key="5">
    <source>
        <dbReference type="ARBA" id="ARBA00022679"/>
    </source>
</evidence>
<evidence type="ECO:0000256" key="2">
    <source>
        <dbReference type="ARBA" id="ARBA00004922"/>
    </source>
</evidence>
<dbReference type="PANTHER" id="PTHR48438">
    <property type="entry name" value="ALPHA-(1,3)-FUCOSYLTRANSFERASE C-RELATED"/>
    <property type="match status" value="1"/>
</dbReference>
<evidence type="ECO:0000256" key="8">
    <source>
        <dbReference type="ARBA" id="ARBA00022989"/>
    </source>
</evidence>
<protein>
    <recommendedName>
        <fullName evidence="12">Fucosyltransferase</fullName>
        <ecNumber evidence="12">2.4.1.-</ecNumber>
    </recommendedName>
</protein>
<proteinExistence type="inferred from homology"/>
<gene>
    <name evidence="15" type="ORF">DGAL_LOCUS5806</name>
</gene>
<dbReference type="InterPro" id="IPR038577">
    <property type="entry name" value="GT10-like_C_sf"/>
</dbReference>
<dbReference type="InterPro" id="IPR031481">
    <property type="entry name" value="Glyco_tran_10_N"/>
</dbReference>
<comment type="subcellular location">
    <subcellularLocation>
        <location evidence="1 12">Golgi apparatus</location>
        <location evidence="1 12">Golgi stack membrane</location>
        <topology evidence="1 12">Single-pass type II membrane protein</topology>
    </subcellularLocation>
</comment>
<dbReference type="FunFam" id="3.40.50.11660:FF:000009">
    <property type="entry name" value="Uncharacterized protein"/>
    <property type="match status" value="1"/>
</dbReference>
<organism evidence="15 16">
    <name type="scientific">Daphnia galeata</name>
    <dbReference type="NCBI Taxonomy" id="27404"/>
    <lineage>
        <taxon>Eukaryota</taxon>
        <taxon>Metazoa</taxon>
        <taxon>Ecdysozoa</taxon>
        <taxon>Arthropoda</taxon>
        <taxon>Crustacea</taxon>
        <taxon>Branchiopoda</taxon>
        <taxon>Diplostraca</taxon>
        <taxon>Cladocera</taxon>
        <taxon>Anomopoda</taxon>
        <taxon>Daphniidae</taxon>
        <taxon>Daphnia</taxon>
    </lineage>
</organism>
<feature type="transmembrane region" description="Helical" evidence="12">
    <location>
        <begin position="12"/>
        <end position="31"/>
    </location>
</feature>
<keyword evidence="10 12" id="KW-0472">Membrane</keyword>
<evidence type="ECO:0000259" key="14">
    <source>
        <dbReference type="Pfam" id="PF17039"/>
    </source>
</evidence>
<evidence type="ECO:0000256" key="4">
    <source>
        <dbReference type="ARBA" id="ARBA00022676"/>
    </source>
</evidence>
<dbReference type="GO" id="GO:0008417">
    <property type="term" value="F:fucosyltransferase activity"/>
    <property type="evidence" value="ECO:0007669"/>
    <property type="project" value="InterPro"/>
</dbReference>
<dbReference type="EC" id="2.4.1.-" evidence="12"/>
<keyword evidence="7" id="KW-0735">Signal-anchor</keyword>
<keyword evidence="5 12" id="KW-0808">Transferase</keyword>
<evidence type="ECO:0000256" key="9">
    <source>
        <dbReference type="ARBA" id="ARBA00023034"/>
    </source>
</evidence>
<name>A0A8J2WG82_9CRUS</name>
<evidence type="ECO:0000256" key="1">
    <source>
        <dbReference type="ARBA" id="ARBA00004447"/>
    </source>
</evidence>
<dbReference type="InterPro" id="IPR001503">
    <property type="entry name" value="Glyco_trans_10"/>
</dbReference>
<dbReference type="GO" id="GO:0032580">
    <property type="term" value="C:Golgi cisterna membrane"/>
    <property type="evidence" value="ECO:0007669"/>
    <property type="project" value="UniProtKB-SubCell"/>
</dbReference>
<dbReference type="Proteomes" id="UP000789390">
    <property type="component" value="Unassembled WGS sequence"/>
</dbReference>
<evidence type="ECO:0000313" key="16">
    <source>
        <dbReference type="Proteomes" id="UP000789390"/>
    </source>
</evidence>
<evidence type="ECO:0000256" key="6">
    <source>
        <dbReference type="ARBA" id="ARBA00022692"/>
    </source>
</evidence>
<dbReference type="Pfam" id="PF17039">
    <property type="entry name" value="Glyco_tran_10_N"/>
    <property type="match status" value="1"/>
</dbReference>
<dbReference type="PANTHER" id="PTHR48438:SF1">
    <property type="entry name" value="ALPHA-(1,3)-FUCOSYLTRANSFERASE C-RELATED"/>
    <property type="match status" value="1"/>
</dbReference>
<keyword evidence="11" id="KW-0325">Glycoprotein</keyword>
<comment type="caution">
    <text evidence="15">The sequence shown here is derived from an EMBL/GenBank/DDBJ whole genome shotgun (WGS) entry which is preliminary data.</text>
</comment>
<evidence type="ECO:0000259" key="13">
    <source>
        <dbReference type="Pfam" id="PF00852"/>
    </source>
</evidence>
<dbReference type="UniPathway" id="UPA00378"/>
<keyword evidence="16" id="KW-1185">Reference proteome</keyword>
<reference evidence="15" key="1">
    <citation type="submission" date="2021-11" db="EMBL/GenBank/DDBJ databases">
        <authorList>
            <person name="Schell T."/>
        </authorList>
    </citation>
    <scope>NUCLEOTIDE SEQUENCE</scope>
    <source>
        <strain evidence="15">M5</strain>
    </source>
</reference>
<evidence type="ECO:0000256" key="11">
    <source>
        <dbReference type="ARBA" id="ARBA00023180"/>
    </source>
</evidence>
<dbReference type="EMBL" id="CAKKLH010000107">
    <property type="protein sequence ID" value="CAH0103270.1"/>
    <property type="molecule type" value="Genomic_DNA"/>
</dbReference>
<comment type="pathway">
    <text evidence="2">Protein modification; protein glycosylation.</text>
</comment>
<dbReference type="Pfam" id="PF00852">
    <property type="entry name" value="Glyco_transf_10"/>
    <property type="match status" value="1"/>
</dbReference>
<keyword evidence="9 12" id="KW-0333">Golgi apparatus</keyword>
<keyword evidence="4 12" id="KW-0328">Glycosyltransferase</keyword>
<evidence type="ECO:0000256" key="3">
    <source>
        <dbReference type="ARBA" id="ARBA00008919"/>
    </source>
</evidence>
<evidence type="ECO:0000256" key="12">
    <source>
        <dbReference type="RuleBase" id="RU003832"/>
    </source>
</evidence>
<feature type="domain" description="Fucosyltransferase N-terminal" evidence="14">
    <location>
        <begin position="64"/>
        <end position="178"/>
    </location>
</feature>
<evidence type="ECO:0000313" key="15">
    <source>
        <dbReference type="EMBL" id="CAH0103270.1"/>
    </source>
</evidence>
<keyword evidence="8 12" id="KW-1133">Transmembrane helix</keyword>
<feature type="domain" description="Fucosyltransferase C-terminal" evidence="13">
    <location>
        <begin position="210"/>
        <end position="391"/>
    </location>
</feature>
<keyword evidence="6 12" id="KW-0812">Transmembrane</keyword>
<dbReference type="InterPro" id="IPR055270">
    <property type="entry name" value="Glyco_tran_10_C"/>
</dbReference>
<dbReference type="Gene3D" id="3.40.50.11660">
    <property type="entry name" value="Glycosyl transferase family 10, C-terminal domain"/>
    <property type="match status" value="1"/>
</dbReference>
<dbReference type="AlphaFoldDB" id="A0A8J2WG82"/>
<evidence type="ECO:0000256" key="7">
    <source>
        <dbReference type="ARBA" id="ARBA00022968"/>
    </source>
</evidence>